<dbReference type="Gene3D" id="2.60.40.1220">
    <property type="match status" value="1"/>
</dbReference>
<dbReference type="GO" id="GO:0006825">
    <property type="term" value="P:copper ion transport"/>
    <property type="evidence" value="ECO:0007669"/>
    <property type="project" value="InterPro"/>
</dbReference>
<dbReference type="PANTHER" id="PTHR34820:SF4">
    <property type="entry name" value="INNER MEMBRANE PROTEIN YEBZ"/>
    <property type="match status" value="1"/>
</dbReference>
<evidence type="ECO:0000313" key="14">
    <source>
        <dbReference type="Proteomes" id="UP000323300"/>
    </source>
</evidence>
<dbReference type="InterPro" id="IPR014756">
    <property type="entry name" value="Ig_E-set"/>
</dbReference>
<feature type="transmembrane region" description="Helical" evidence="9">
    <location>
        <begin position="325"/>
        <end position="348"/>
    </location>
</feature>
<proteinExistence type="predicted"/>
<dbReference type="EMBL" id="FOSL01000015">
    <property type="protein sequence ID" value="SFK87360.1"/>
    <property type="molecule type" value="Genomic_DNA"/>
</dbReference>
<keyword evidence="3 9" id="KW-0812">Transmembrane</keyword>
<gene>
    <name evidence="13" type="ORF">SAMN04488498_115104</name>
</gene>
<dbReference type="Proteomes" id="UP000323300">
    <property type="component" value="Unassembled WGS sequence"/>
</dbReference>
<feature type="domain" description="Copper resistance protein D" evidence="12">
    <location>
        <begin position="318"/>
        <end position="416"/>
    </location>
</feature>
<evidence type="ECO:0000256" key="1">
    <source>
        <dbReference type="ARBA" id="ARBA00004651"/>
    </source>
</evidence>
<dbReference type="InterPro" id="IPR032694">
    <property type="entry name" value="CopC/D"/>
</dbReference>
<evidence type="ECO:0000256" key="2">
    <source>
        <dbReference type="ARBA" id="ARBA00022475"/>
    </source>
</evidence>
<dbReference type="Pfam" id="PF04234">
    <property type="entry name" value="CopC"/>
    <property type="match status" value="1"/>
</dbReference>
<dbReference type="InterPro" id="IPR008457">
    <property type="entry name" value="Cu-R_CopD_dom"/>
</dbReference>
<dbReference type="Pfam" id="PF05425">
    <property type="entry name" value="CopD"/>
    <property type="match status" value="1"/>
</dbReference>
<dbReference type="GO" id="GO:0005886">
    <property type="term" value="C:plasma membrane"/>
    <property type="evidence" value="ECO:0007669"/>
    <property type="project" value="UniProtKB-SubCell"/>
</dbReference>
<keyword evidence="5 10" id="KW-0732">Signal</keyword>
<dbReference type="AlphaFoldDB" id="A0A1I4D3H6"/>
<evidence type="ECO:0000256" key="8">
    <source>
        <dbReference type="ARBA" id="ARBA00023136"/>
    </source>
</evidence>
<feature type="transmembrane region" description="Helical" evidence="9">
    <location>
        <begin position="146"/>
        <end position="168"/>
    </location>
</feature>
<protein>
    <submittedName>
        <fullName evidence="13">Copper transport protein</fullName>
    </submittedName>
</protein>
<dbReference type="InterPro" id="IPR014755">
    <property type="entry name" value="Cu-Rt/internalin_Ig-like"/>
</dbReference>
<evidence type="ECO:0000256" key="3">
    <source>
        <dbReference type="ARBA" id="ARBA00022692"/>
    </source>
</evidence>
<evidence type="ECO:0000256" key="10">
    <source>
        <dbReference type="SAM" id="SignalP"/>
    </source>
</evidence>
<evidence type="ECO:0000259" key="11">
    <source>
        <dbReference type="Pfam" id="PF04234"/>
    </source>
</evidence>
<feature type="domain" description="CopC" evidence="11">
    <location>
        <begin position="32"/>
        <end position="123"/>
    </location>
</feature>
<dbReference type="PANTHER" id="PTHR34820">
    <property type="entry name" value="INNER MEMBRANE PROTEIN YEBZ"/>
    <property type="match status" value="1"/>
</dbReference>
<keyword evidence="4" id="KW-0479">Metal-binding</keyword>
<feature type="signal peptide" evidence="10">
    <location>
        <begin position="1"/>
        <end position="26"/>
    </location>
</feature>
<keyword evidence="7" id="KW-0186">Copper</keyword>
<evidence type="ECO:0000313" key="13">
    <source>
        <dbReference type="EMBL" id="SFK87360.1"/>
    </source>
</evidence>
<feature type="transmembrane region" description="Helical" evidence="9">
    <location>
        <begin position="221"/>
        <end position="243"/>
    </location>
</feature>
<dbReference type="GO" id="GO:0042597">
    <property type="term" value="C:periplasmic space"/>
    <property type="evidence" value="ECO:0007669"/>
    <property type="project" value="InterPro"/>
</dbReference>
<dbReference type="InterPro" id="IPR007348">
    <property type="entry name" value="CopC_dom"/>
</dbReference>
<evidence type="ECO:0000256" key="9">
    <source>
        <dbReference type="SAM" id="Phobius"/>
    </source>
</evidence>
<feature type="transmembrane region" description="Helical" evidence="9">
    <location>
        <begin position="400"/>
        <end position="419"/>
    </location>
</feature>
<evidence type="ECO:0000256" key="6">
    <source>
        <dbReference type="ARBA" id="ARBA00022989"/>
    </source>
</evidence>
<organism evidence="13 14">
    <name type="scientific">Neomesorhizobium albiziae</name>
    <dbReference type="NCBI Taxonomy" id="335020"/>
    <lineage>
        <taxon>Bacteria</taxon>
        <taxon>Pseudomonadati</taxon>
        <taxon>Pseudomonadota</taxon>
        <taxon>Alphaproteobacteria</taxon>
        <taxon>Hyphomicrobiales</taxon>
        <taxon>Phyllobacteriaceae</taxon>
        <taxon>Neomesorhizobium</taxon>
    </lineage>
</organism>
<dbReference type="SUPFAM" id="SSF81296">
    <property type="entry name" value="E set domains"/>
    <property type="match status" value="1"/>
</dbReference>
<feature type="chain" id="PRO_5009302614" evidence="10">
    <location>
        <begin position="27"/>
        <end position="544"/>
    </location>
</feature>
<feature type="transmembrane region" description="Helical" evidence="9">
    <location>
        <begin position="360"/>
        <end position="380"/>
    </location>
</feature>
<keyword evidence="2" id="KW-1003">Cell membrane</keyword>
<feature type="transmembrane region" description="Helical" evidence="9">
    <location>
        <begin position="255"/>
        <end position="274"/>
    </location>
</feature>
<keyword evidence="6 9" id="KW-1133">Transmembrane helix</keyword>
<evidence type="ECO:0000259" key="12">
    <source>
        <dbReference type="Pfam" id="PF05425"/>
    </source>
</evidence>
<evidence type="ECO:0000256" key="4">
    <source>
        <dbReference type="ARBA" id="ARBA00022723"/>
    </source>
</evidence>
<name>A0A1I4D3H6_9HYPH</name>
<dbReference type="GO" id="GO:0046688">
    <property type="term" value="P:response to copper ion"/>
    <property type="evidence" value="ECO:0007669"/>
    <property type="project" value="InterPro"/>
</dbReference>
<evidence type="ECO:0000256" key="5">
    <source>
        <dbReference type="ARBA" id="ARBA00022729"/>
    </source>
</evidence>
<feature type="transmembrane region" description="Helical" evidence="9">
    <location>
        <begin position="294"/>
        <end position="318"/>
    </location>
</feature>
<comment type="subcellular location">
    <subcellularLocation>
        <location evidence="1">Cell membrane</location>
        <topology evidence="1">Multi-pass membrane protein</topology>
    </subcellularLocation>
</comment>
<evidence type="ECO:0000256" key="7">
    <source>
        <dbReference type="ARBA" id="ARBA00023008"/>
    </source>
</evidence>
<dbReference type="GO" id="GO:0005507">
    <property type="term" value="F:copper ion binding"/>
    <property type="evidence" value="ECO:0007669"/>
    <property type="project" value="InterPro"/>
</dbReference>
<keyword evidence="8 9" id="KW-0472">Membrane</keyword>
<keyword evidence="14" id="KW-1185">Reference proteome</keyword>
<accession>A0A1I4D3H6</accession>
<feature type="transmembrane region" description="Helical" evidence="9">
    <location>
        <begin position="180"/>
        <end position="201"/>
    </location>
</feature>
<sequence>MSGLHDWMLRISAALCAAVFALTLSAADASAHAQLISAEPFDGAVLTTAPEQLTLAFSEPVRPLVARLIHPDGRAEILKLSADKGAVIVLVLPSSLENGTHILSWRAASSDGHPIGGGLVFSVGAPSAVAPATIAQFDLTARIGLWSARFLLLLGLIVGVGGTAFYALIGRSASIAGARIVTGALFAGLAVAPLLVGFQGLDAFGSPLSGLATADVWETGLWATSYGSSTLLAAMAICVAYAAGQAGYRSRFGTLLAIAALLLVGVAVASAGHASAAPPRYLTVPALFLHAVTVLLWIGALVPLGAVLIAGGAALPFVIQRFSRIVPAIVGVLALSGLLLAIVQVQSIPALWNTDYGRVLLAKLALVVALLLLAAVNRLYLTAPVVAGDASATRRLTRSVGTEIVLAAAVIAVLGLWRFTPPPRTIAANPALFEIQEVRTQKEGISATLSIHPPIVGPARVEIGSLLLDGKPFQPIGVSVDLDKPSYGIGPFTREALRASDGIYRAEGFVLPLDGFWIVRVTVLVSDFRSVTLMDVFDVQRAPQ</sequence>
<reference evidence="13 14" key="1">
    <citation type="submission" date="2016-10" db="EMBL/GenBank/DDBJ databases">
        <authorList>
            <person name="Varghese N."/>
            <person name="Submissions S."/>
        </authorList>
    </citation>
    <scope>NUCLEOTIDE SEQUENCE [LARGE SCALE GENOMIC DNA]</scope>
    <source>
        <strain evidence="13 14">DSM 21822</strain>
    </source>
</reference>